<gene>
    <name evidence="2" type="ORF">OFBG_00372</name>
</gene>
<sequence length="170" mass="19579">MSGADVDWMSIFAIIFIFLVIAGLVWLSFYVKKERANHVQVMIWMYSSVLDGKLRNLIINLQDSVELLCSDNFDNELLSVSQDSFWRLGDKRLRADFLDLAEKSSLGELQIQDINYGFECLEEAITYMKTLSDSRDGRLEMLARIEREQLQDLLLGAIQAFEAVKRKVCP</sequence>
<reference evidence="2 3" key="1">
    <citation type="submission" date="2009-02" db="EMBL/GenBank/DDBJ databases">
        <title>The Genome Sequence of Oxalobacter formigenes OXCC13.</title>
        <authorList>
            <consortium name="The Broad Institute Genome Sequencing Platform"/>
            <person name="Ward D."/>
            <person name="Young S.K."/>
            <person name="Kodira C.D."/>
            <person name="Zeng Q."/>
            <person name="Koehrsen M."/>
            <person name="Alvarado L."/>
            <person name="Berlin A."/>
            <person name="Borenstein D."/>
            <person name="Chen Z."/>
            <person name="Engels R."/>
            <person name="Freedman E."/>
            <person name="Gellesch M."/>
            <person name="Goldberg J."/>
            <person name="Griggs A."/>
            <person name="Gujja S."/>
            <person name="Heiman D."/>
            <person name="Hepburn T."/>
            <person name="Howarth C."/>
            <person name="Jen D."/>
            <person name="Larson L."/>
            <person name="Lewis B."/>
            <person name="Mehta T."/>
            <person name="Park D."/>
            <person name="Pearson M."/>
            <person name="Roberts A."/>
            <person name="Saif S."/>
            <person name="Shea T."/>
            <person name="Shenoy N."/>
            <person name="Sisk P."/>
            <person name="Stolte C."/>
            <person name="Sykes S."/>
            <person name="Walk T."/>
            <person name="White J."/>
            <person name="Yandava C."/>
            <person name="Allison M.J."/>
            <person name="Lander E."/>
            <person name="Nusbaum C."/>
            <person name="Galagan J."/>
            <person name="Birren B."/>
        </authorList>
    </citation>
    <scope>NUCLEOTIDE SEQUENCE [LARGE SCALE GENOMIC DNA]</scope>
    <source>
        <strain evidence="2 3">OXCC13</strain>
    </source>
</reference>
<evidence type="ECO:0000313" key="2">
    <source>
        <dbReference type="EMBL" id="EEO29344.1"/>
    </source>
</evidence>
<protein>
    <submittedName>
        <fullName evidence="2">Uncharacterized protein</fullName>
    </submittedName>
</protein>
<dbReference type="Proteomes" id="UP000005089">
    <property type="component" value="Unassembled WGS sequence"/>
</dbReference>
<evidence type="ECO:0000313" key="3">
    <source>
        <dbReference type="Proteomes" id="UP000005089"/>
    </source>
</evidence>
<keyword evidence="1" id="KW-1133">Transmembrane helix</keyword>
<proteinExistence type="predicted"/>
<dbReference type="EMBL" id="GG658170">
    <property type="protein sequence ID" value="EEO29344.1"/>
    <property type="molecule type" value="Genomic_DNA"/>
</dbReference>
<organism evidence="2 3">
    <name type="scientific">Oxalobacter formigenes OXCC13</name>
    <dbReference type="NCBI Taxonomy" id="556269"/>
    <lineage>
        <taxon>Bacteria</taxon>
        <taxon>Pseudomonadati</taxon>
        <taxon>Pseudomonadota</taxon>
        <taxon>Betaproteobacteria</taxon>
        <taxon>Burkholderiales</taxon>
        <taxon>Oxalobacteraceae</taxon>
        <taxon>Oxalobacter</taxon>
    </lineage>
</organism>
<dbReference type="AlphaFoldDB" id="C3X818"/>
<keyword evidence="3" id="KW-1185">Reference proteome</keyword>
<keyword evidence="1" id="KW-0812">Transmembrane</keyword>
<name>C3X818_OXAFO</name>
<feature type="transmembrane region" description="Helical" evidence="1">
    <location>
        <begin position="6"/>
        <end position="31"/>
    </location>
</feature>
<accession>C3X818</accession>
<keyword evidence="1" id="KW-0472">Membrane</keyword>
<dbReference type="HOGENOM" id="CLU_1569156_0_0_4"/>
<evidence type="ECO:0000256" key="1">
    <source>
        <dbReference type="SAM" id="Phobius"/>
    </source>
</evidence>